<sequence>MLRTFRAHETVIIFCMLFLIGHSQQAQVMPSEEHIDSVMAAKVASIKEYGLRETESSSEMSTRFSEEEIARFLSDSNHMPNSVRDIEIALARDNRFIASSVIDLDRIEVPRSDDLLNPMNYLQGQLPMVMEAKVYSETGRGRLEIERVELAGIELPDVLVREMIARYTRSANNPDGWDIDAFYVFPYRIEEVRVDSGEVIVVQ</sequence>
<gene>
    <name evidence="1" type="ORF">METZ01_LOCUS78364</name>
</gene>
<name>A0A381UBE2_9ZZZZ</name>
<dbReference type="EMBL" id="UINC01006103">
    <property type="protein sequence ID" value="SVA25510.1"/>
    <property type="molecule type" value="Genomic_DNA"/>
</dbReference>
<reference evidence="1" key="1">
    <citation type="submission" date="2018-05" db="EMBL/GenBank/DDBJ databases">
        <authorList>
            <person name="Lanie J.A."/>
            <person name="Ng W.-L."/>
            <person name="Kazmierczak K.M."/>
            <person name="Andrzejewski T.M."/>
            <person name="Davidsen T.M."/>
            <person name="Wayne K.J."/>
            <person name="Tettelin H."/>
            <person name="Glass J.I."/>
            <person name="Rusch D."/>
            <person name="Podicherti R."/>
            <person name="Tsui H.-C.T."/>
            <person name="Winkler M.E."/>
        </authorList>
    </citation>
    <scope>NUCLEOTIDE SEQUENCE</scope>
</reference>
<dbReference type="AlphaFoldDB" id="A0A381UBE2"/>
<organism evidence="1">
    <name type="scientific">marine metagenome</name>
    <dbReference type="NCBI Taxonomy" id="408172"/>
    <lineage>
        <taxon>unclassified sequences</taxon>
        <taxon>metagenomes</taxon>
        <taxon>ecological metagenomes</taxon>
    </lineage>
</organism>
<protein>
    <submittedName>
        <fullName evidence="1">Uncharacterized protein</fullName>
    </submittedName>
</protein>
<evidence type="ECO:0000313" key="1">
    <source>
        <dbReference type="EMBL" id="SVA25510.1"/>
    </source>
</evidence>
<accession>A0A381UBE2</accession>
<proteinExistence type="predicted"/>